<sequence length="261" mass="28759">MPQRILSGSFDSPKLDIIVDLGNPFLNLTVDGFLKIGTVAAAKVATEEAYSVVKRVPNKRKGFFLFTLRIIVKGTAYGASSPVRVLSVTFICGEAGVCALGAVVAKHAADEQLCDQYLTQFKEIKLQKNLPNELLYGRAGFLWAYSFLNNNIGKDAISITRMRSVVDDIIKSCRQLAKGRCPMMYELHGKKYWGAAHGLAGIMYVLMGMDLKPDELEDVKGTLSYIIKNRFPGETILQVKEVIRTVLCIGAMVLLVLHSPL</sequence>
<dbReference type="GO" id="GO:0031179">
    <property type="term" value="P:peptide modification"/>
    <property type="evidence" value="ECO:0007669"/>
    <property type="project" value="InterPro"/>
</dbReference>
<dbReference type="PRINTS" id="PR01950">
    <property type="entry name" value="LANCSUPER"/>
</dbReference>
<dbReference type="GO" id="GO:0005975">
    <property type="term" value="P:carbohydrate metabolic process"/>
    <property type="evidence" value="ECO:0007669"/>
    <property type="project" value="InterPro"/>
</dbReference>
<proteinExistence type="predicted"/>
<evidence type="ECO:0008006" key="3">
    <source>
        <dbReference type="Google" id="ProtNLM"/>
    </source>
</evidence>
<dbReference type="PANTHER" id="PTHR12736">
    <property type="entry name" value="LANC-LIKE PROTEIN"/>
    <property type="match status" value="1"/>
</dbReference>
<reference evidence="1" key="1">
    <citation type="submission" date="2023-05" db="EMBL/GenBank/DDBJ databases">
        <authorList>
            <person name="Huff M."/>
        </authorList>
    </citation>
    <scope>NUCLEOTIDE SEQUENCE</scope>
</reference>
<dbReference type="AlphaFoldDB" id="A0AAD1Z715"/>
<keyword evidence="2" id="KW-1185">Reference proteome</keyword>
<evidence type="ECO:0000313" key="2">
    <source>
        <dbReference type="Proteomes" id="UP000834106"/>
    </source>
</evidence>
<dbReference type="SUPFAM" id="SSF158745">
    <property type="entry name" value="LanC-like"/>
    <property type="match status" value="1"/>
</dbReference>
<dbReference type="InterPro" id="IPR012341">
    <property type="entry name" value="6hp_glycosidase-like_sf"/>
</dbReference>
<dbReference type="GO" id="GO:0005886">
    <property type="term" value="C:plasma membrane"/>
    <property type="evidence" value="ECO:0007669"/>
    <property type="project" value="TreeGrafter"/>
</dbReference>
<protein>
    <recommendedName>
        <fullName evidence="3">LanC-like protein</fullName>
    </recommendedName>
</protein>
<dbReference type="InterPro" id="IPR007822">
    <property type="entry name" value="LANC-like"/>
</dbReference>
<accession>A0AAD1Z715</accession>
<dbReference type="Gene3D" id="1.50.10.10">
    <property type="match status" value="1"/>
</dbReference>
<evidence type="ECO:0000313" key="1">
    <source>
        <dbReference type="EMBL" id="CAI9764342.1"/>
    </source>
</evidence>
<dbReference type="PANTHER" id="PTHR12736:SF7">
    <property type="entry name" value="LANC-LIKE PROTEIN 3"/>
    <property type="match status" value="1"/>
</dbReference>
<gene>
    <name evidence="1" type="ORF">FPE_LOCUS11772</name>
</gene>
<dbReference type="EMBL" id="OU503042">
    <property type="protein sequence ID" value="CAI9764342.1"/>
    <property type="molecule type" value="Genomic_DNA"/>
</dbReference>
<name>A0AAD1Z715_9LAMI</name>
<dbReference type="Proteomes" id="UP000834106">
    <property type="component" value="Chromosome 7"/>
</dbReference>
<organism evidence="1 2">
    <name type="scientific">Fraxinus pennsylvanica</name>
    <dbReference type="NCBI Taxonomy" id="56036"/>
    <lineage>
        <taxon>Eukaryota</taxon>
        <taxon>Viridiplantae</taxon>
        <taxon>Streptophyta</taxon>
        <taxon>Embryophyta</taxon>
        <taxon>Tracheophyta</taxon>
        <taxon>Spermatophyta</taxon>
        <taxon>Magnoliopsida</taxon>
        <taxon>eudicotyledons</taxon>
        <taxon>Gunneridae</taxon>
        <taxon>Pentapetalae</taxon>
        <taxon>asterids</taxon>
        <taxon>lamiids</taxon>
        <taxon>Lamiales</taxon>
        <taxon>Oleaceae</taxon>
        <taxon>Oleeae</taxon>
        <taxon>Fraxinus</taxon>
    </lineage>
</organism>
<dbReference type="Pfam" id="PF05147">
    <property type="entry name" value="LANC_like"/>
    <property type="match status" value="1"/>
</dbReference>